<dbReference type="EMBL" id="BAAAFE010000007">
    <property type="protein sequence ID" value="GAA0865197.1"/>
    <property type="molecule type" value="Genomic_DNA"/>
</dbReference>
<feature type="region of interest" description="Disordered" evidence="1">
    <location>
        <begin position="1"/>
        <end position="23"/>
    </location>
</feature>
<proteinExistence type="predicted"/>
<protein>
    <submittedName>
        <fullName evidence="2">Uncharacterized protein</fullName>
    </submittedName>
</protein>
<comment type="caution">
    <text evidence="2">The sequence shown here is derived from an EMBL/GenBank/DDBJ whole genome shotgun (WGS) entry which is preliminary data.</text>
</comment>
<dbReference type="Proteomes" id="UP001500738">
    <property type="component" value="Unassembled WGS sequence"/>
</dbReference>
<feature type="compositionally biased region" description="Basic and acidic residues" evidence="1">
    <location>
        <begin position="1"/>
        <end position="18"/>
    </location>
</feature>
<accession>A0ABN1M7C6</accession>
<evidence type="ECO:0000313" key="3">
    <source>
        <dbReference type="Proteomes" id="UP001500738"/>
    </source>
</evidence>
<evidence type="ECO:0000256" key="1">
    <source>
        <dbReference type="SAM" id="MobiDB-lite"/>
    </source>
</evidence>
<evidence type="ECO:0000313" key="2">
    <source>
        <dbReference type="EMBL" id="GAA0865197.1"/>
    </source>
</evidence>
<gene>
    <name evidence="2" type="ORF">GCM10009115_22840</name>
</gene>
<name>A0ABN1M7C6_9SPHN</name>
<reference evidence="2 3" key="1">
    <citation type="journal article" date="2019" name="Int. J. Syst. Evol. Microbiol.">
        <title>The Global Catalogue of Microorganisms (GCM) 10K type strain sequencing project: providing services to taxonomists for standard genome sequencing and annotation.</title>
        <authorList>
            <consortium name="The Broad Institute Genomics Platform"/>
            <consortium name="The Broad Institute Genome Sequencing Center for Infectious Disease"/>
            <person name="Wu L."/>
            <person name="Ma J."/>
        </authorList>
    </citation>
    <scope>NUCLEOTIDE SEQUENCE [LARGE SCALE GENOMIC DNA]</scope>
    <source>
        <strain evidence="2 3">JCM 15910</strain>
    </source>
</reference>
<organism evidence="2 3">
    <name type="scientific">Sphingopyxis soli</name>
    <dbReference type="NCBI Taxonomy" id="592051"/>
    <lineage>
        <taxon>Bacteria</taxon>
        <taxon>Pseudomonadati</taxon>
        <taxon>Pseudomonadota</taxon>
        <taxon>Alphaproteobacteria</taxon>
        <taxon>Sphingomonadales</taxon>
        <taxon>Sphingomonadaceae</taxon>
        <taxon>Sphingopyxis</taxon>
    </lineage>
</organism>
<sequence length="85" mass="9372">MAADERLRPFVSPRRREGTASTAARISLTPDQVLGDEIPFTTRERKEPSGLGQVQQGACIEPDPAHLLRDRGPDVGEEILTHQRA</sequence>
<keyword evidence="3" id="KW-1185">Reference proteome</keyword>